<dbReference type="InterPro" id="IPR018744">
    <property type="entry name" value="DUF2293"/>
</dbReference>
<gene>
    <name evidence="2" type="ORF">S01H1_68102</name>
</gene>
<evidence type="ECO:0000313" key="2">
    <source>
        <dbReference type="EMBL" id="GAG29754.1"/>
    </source>
</evidence>
<reference evidence="2" key="1">
    <citation type="journal article" date="2014" name="Front. Microbiol.">
        <title>High frequency of phylogenetically diverse reductive dehalogenase-homologous genes in deep subseafloor sedimentary metagenomes.</title>
        <authorList>
            <person name="Kawai M."/>
            <person name="Futagami T."/>
            <person name="Toyoda A."/>
            <person name="Takaki Y."/>
            <person name="Nishi S."/>
            <person name="Hori S."/>
            <person name="Arai W."/>
            <person name="Tsubouchi T."/>
            <person name="Morono Y."/>
            <person name="Uchiyama I."/>
            <person name="Ito T."/>
            <person name="Fujiyama A."/>
            <person name="Inagaki F."/>
            <person name="Takami H."/>
        </authorList>
    </citation>
    <scope>NUCLEOTIDE SEQUENCE</scope>
    <source>
        <strain evidence="2">Expedition CK06-06</strain>
    </source>
</reference>
<proteinExistence type="predicted"/>
<comment type="caution">
    <text evidence="2">The sequence shown here is derived from an EMBL/GenBank/DDBJ whole genome shotgun (WGS) entry which is preliminary data.</text>
</comment>
<protein>
    <recommendedName>
        <fullName evidence="1">DUF2293 domain-containing protein</fullName>
    </recommendedName>
</protein>
<feature type="domain" description="DUF2293" evidence="1">
    <location>
        <begin position="43"/>
        <end position="128"/>
    </location>
</feature>
<name>X0WFK1_9ZZZZ</name>
<dbReference type="PANTHER" id="PTHR38113:SF2">
    <property type="entry name" value="DUF2293 DOMAIN-CONTAINING PROTEIN"/>
    <property type="match status" value="1"/>
</dbReference>
<evidence type="ECO:0000259" key="1">
    <source>
        <dbReference type="Pfam" id="PF10056"/>
    </source>
</evidence>
<dbReference type="AlphaFoldDB" id="X0WFK1"/>
<dbReference type="PANTHER" id="PTHR38113">
    <property type="match status" value="1"/>
</dbReference>
<dbReference type="EMBL" id="BARS01045152">
    <property type="protein sequence ID" value="GAG29754.1"/>
    <property type="molecule type" value="Genomic_DNA"/>
</dbReference>
<sequence length="131" mass="14869">PEAIERAEAECLGDAEQRARRREREQVKREVADRQYVGDFGREIRRLYPRCPAAAAGKIAAHACRKHSRRVGRSAAAKHLDPDAIALAVTAWVRHNETNYDDLLGALYDRHEARKMVRGAVERVLSKWAGR</sequence>
<dbReference type="Pfam" id="PF10056">
    <property type="entry name" value="DUF2293"/>
    <property type="match status" value="1"/>
</dbReference>
<accession>X0WFK1</accession>
<feature type="non-terminal residue" evidence="2">
    <location>
        <position position="1"/>
    </location>
</feature>
<organism evidence="2">
    <name type="scientific">marine sediment metagenome</name>
    <dbReference type="NCBI Taxonomy" id="412755"/>
    <lineage>
        <taxon>unclassified sequences</taxon>
        <taxon>metagenomes</taxon>
        <taxon>ecological metagenomes</taxon>
    </lineage>
</organism>